<dbReference type="InterPro" id="IPR023168">
    <property type="entry name" value="GatB_Yqey_C_2"/>
</dbReference>
<comment type="subunit">
    <text evidence="2 10">Heterotrimer of A, B and C subunits.</text>
</comment>
<dbReference type="Proteomes" id="UP000249799">
    <property type="component" value="Chromosome"/>
</dbReference>
<dbReference type="GO" id="GO:0050567">
    <property type="term" value="F:glutaminyl-tRNA synthase (glutamine-hydrolyzing) activity"/>
    <property type="evidence" value="ECO:0007669"/>
    <property type="project" value="UniProtKB-UniRule"/>
</dbReference>
<dbReference type="NCBIfam" id="NF004014">
    <property type="entry name" value="PRK05477.1-4"/>
    <property type="match status" value="1"/>
</dbReference>
<dbReference type="NCBIfam" id="NF004015">
    <property type="entry name" value="PRK05477.1-5"/>
    <property type="match status" value="1"/>
</dbReference>
<sequence>MSQKISEEIRQRYEVVIGLEVHVQLRTETKIFSGASAAYGAAPNTQVSPLDLGLPGVLPVLNMRAVEFAMKAGFALNCEVREWSRFARKNYFYPDMPKGYQITQFEHPICEFGHLEVAVDPAGLAPGADAPQGAEATKKVRILRIHMEEDAGKSTHVEGQPYSLVDLNRAGVPLIEIVSEPDIRSASEAVDYLKKLRNIVVYLGISDGNMQEGSFRCDANVSVRPWGQEALGTRSELKNINSFKFVHDAIDFEVNRQIAMLESGEKVVQETRLYNPDKGETFSMRSKEESHDYRYFPEPDLPPLVIDSAWMERVKTTLPELPEARRARYLGELGLSEYDAGVLTDDFLLSEYFNEAVAACPKDAKPSLYKSVANWIINELLARLDGETGLADVKVRPPQLARLVQLIDEDAISGKIGKKVFDEMLASGAEPDAIIEAKGLKQISDSGALGEIIDQLIAENPEPVADYRAGNNNIVGWFVGQVMKATRGQANPKVVNKLLVEKLRGDA</sequence>
<evidence type="ECO:0000256" key="3">
    <source>
        <dbReference type="ARBA" id="ARBA00022598"/>
    </source>
</evidence>
<comment type="similarity">
    <text evidence="1 10">Belongs to the GatB/GatE family. GatB subfamily.</text>
</comment>
<keyword evidence="3 10" id="KW-0436">Ligase</keyword>
<proteinExistence type="inferred from homology"/>
<dbReference type="Gene3D" id="1.10.150.380">
    <property type="entry name" value="GatB domain, N-terminal subdomain"/>
    <property type="match status" value="1"/>
</dbReference>
<dbReference type="GO" id="GO:0005524">
    <property type="term" value="F:ATP binding"/>
    <property type="evidence" value="ECO:0007669"/>
    <property type="project" value="UniProtKB-KW"/>
</dbReference>
<keyword evidence="6 10" id="KW-0648">Protein biosynthesis</keyword>
<evidence type="ECO:0000256" key="8">
    <source>
        <dbReference type="ARBA" id="ARBA00047380"/>
    </source>
</evidence>
<evidence type="ECO:0000313" key="11">
    <source>
        <dbReference type="EMBL" id="AWV89839.1"/>
    </source>
</evidence>
<dbReference type="Pfam" id="PF02637">
    <property type="entry name" value="GatB_Yqey"/>
    <property type="match status" value="1"/>
</dbReference>
<dbReference type="InterPro" id="IPR042114">
    <property type="entry name" value="GatB_C_1"/>
</dbReference>
<keyword evidence="11" id="KW-0808">Transferase</keyword>
<dbReference type="PANTHER" id="PTHR11659:SF0">
    <property type="entry name" value="GLUTAMYL-TRNA(GLN) AMIDOTRANSFERASE SUBUNIT B, MITOCHONDRIAL"/>
    <property type="match status" value="1"/>
</dbReference>
<dbReference type="EC" id="6.3.5.-" evidence="10"/>
<evidence type="ECO:0000256" key="4">
    <source>
        <dbReference type="ARBA" id="ARBA00022741"/>
    </source>
</evidence>
<dbReference type="GO" id="GO:0050566">
    <property type="term" value="F:asparaginyl-tRNA synthase (glutamine-hydrolyzing) activity"/>
    <property type="evidence" value="ECO:0007669"/>
    <property type="project" value="RHEA"/>
</dbReference>
<comment type="catalytic activity">
    <reaction evidence="9 10">
        <text>L-glutamyl-tRNA(Gln) + L-glutamine + ATP + H2O = L-glutaminyl-tRNA(Gln) + L-glutamate + ADP + phosphate + H(+)</text>
        <dbReference type="Rhea" id="RHEA:17521"/>
        <dbReference type="Rhea" id="RHEA-COMP:9681"/>
        <dbReference type="Rhea" id="RHEA-COMP:9684"/>
        <dbReference type="ChEBI" id="CHEBI:15377"/>
        <dbReference type="ChEBI" id="CHEBI:15378"/>
        <dbReference type="ChEBI" id="CHEBI:29985"/>
        <dbReference type="ChEBI" id="CHEBI:30616"/>
        <dbReference type="ChEBI" id="CHEBI:43474"/>
        <dbReference type="ChEBI" id="CHEBI:58359"/>
        <dbReference type="ChEBI" id="CHEBI:78520"/>
        <dbReference type="ChEBI" id="CHEBI:78521"/>
        <dbReference type="ChEBI" id="CHEBI:456216"/>
    </reaction>
</comment>
<dbReference type="FunFam" id="1.10.10.410:FF:000001">
    <property type="entry name" value="Aspartyl/glutamyl-tRNA(Asn/Gln) amidotransferase subunit B"/>
    <property type="match status" value="1"/>
</dbReference>
<keyword evidence="4 10" id="KW-0547">Nucleotide-binding</keyword>
<evidence type="ECO:0000256" key="1">
    <source>
        <dbReference type="ARBA" id="ARBA00005306"/>
    </source>
</evidence>
<evidence type="ECO:0000256" key="9">
    <source>
        <dbReference type="ARBA" id="ARBA00047913"/>
    </source>
</evidence>
<dbReference type="EMBL" id="CP030032">
    <property type="protein sequence ID" value="AWV89839.1"/>
    <property type="molecule type" value="Genomic_DNA"/>
</dbReference>
<dbReference type="KEGG" id="bsed:DN745_11010"/>
<dbReference type="InterPro" id="IPR014746">
    <property type="entry name" value="Gln_synth/guanido_kin_cat_dom"/>
</dbReference>
<dbReference type="InterPro" id="IPR018027">
    <property type="entry name" value="Asn/Gln_amidotransferase"/>
</dbReference>
<dbReference type="InterPro" id="IPR003789">
    <property type="entry name" value="Asn/Gln_tRNA_amidoTrase-B-like"/>
</dbReference>
<dbReference type="PANTHER" id="PTHR11659">
    <property type="entry name" value="GLUTAMYL-TRNA GLN AMIDOTRANSFERASE SUBUNIT B MITOCHONDRIAL AND PROKARYOTIC PET112-RELATED"/>
    <property type="match status" value="1"/>
</dbReference>
<dbReference type="InterPro" id="IPR006075">
    <property type="entry name" value="Asn/Gln-tRNA_Trfase_suB/E_cat"/>
</dbReference>
<dbReference type="SMART" id="SM00845">
    <property type="entry name" value="GatB_Yqey"/>
    <property type="match status" value="1"/>
</dbReference>
<evidence type="ECO:0000313" key="12">
    <source>
        <dbReference type="Proteomes" id="UP000249799"/>
    </source>
</evidence>
<evidence type="ECO:0000256" key="5">
    <source>
        <dbReference type="ARBA" id="ARBA00022840"/>
    </source>
</evidence>
<dbReference type="InterPro" id="IPR017958">
    <property type="entry name" value="Gln-tRNA_amidoTrfase_suB_CS"/>
</dbReference>
<dbReference type="SUPFAM" id="SSF89095">
    <property type="entry name" value="GatB/YqeY motif"/>
    <property type="match status" value="1"/>
</dbReference>
<evidence type="ECO:0000256" key="10">
    <source>
        <dbReference type="HAMAP-Rule" id="MF_00121"/>
    </source>
</evidence>
<dbReference type="AlphaFoldDB" id="A0A2Z4FLI3"/>
<dbReference type="InterPro" id="IPR017959">
    <property type="entry name" value="Asn/Gln-tRNA_amidoTrfase_suB/E"/>
</dbReference>
<dbReference type="InterPro" id="IPR004413">
    <property type="entry name" value="GatB"/>
</dbReference>
<dbReference type="RefSeq" id="WP_111334802.1">
    <property type="nucleotide sequence ID" value="NZ_CP030032.1"/>
</dbReference>
<keyword evidence="5 10" id="KW-0067">ATP-binding</keyword>
<protein>
    <recommendedName>
        <fullName evidence="10">Aspartyl/glutamyl-tRNA(Asn/Gln) amidotransferase subunit B</fullName>
        <shortName evidence="10">Asp/Glu-ADT subunit B</shortName>
        <ecNumber evidence="10">6.3.5.-</ecNumber>
    </recommendedName>
</protein>
<accession>A0A2Z4FLI3</accession>
<organism evidence="11 12">
    <name type="scientific">Bradymonas sediminis</name>
    <dbReference type="NCBI Taxonomy" id="1548548"/>
    <lineage>
        <taxon>Bacteria</taxon>
        <taxon>Deltaproteobacteria</taxon>
        <taxon>Bradymonadales</taxon>
        <taxon>Bradymonadaceae</taxon>
        <taxon>Bradymonas</taxon>
    </lineage>
</organism>
<dbReference type="NCBIfam" id="TIGR00133">
    <property type="entry name" value="gatB"/>
    <property type="match status" value="1"/>
</dbReference>
<name>A0A2Z4FLI3_9DELT</name>
<dbReference type="NCBIfam" id="NF004012">
    <property type="entry name" value="PRK05477.1-2"/>
    <property type="match status" value="1"/>
</dbReference>
<dbReference type="GO" id="GO:0006412">
    <property type="term" value="P:translation"/>
    <property type="evidence" value="ECO:0007669"/>
    <property type="project" value="UniProtKB-UniRule"/>
</dbReference>
<dbReference type="HAMAP" id="MF_00121">
    <property type="entry name" value="GatB"/>
    <property type="match status" value="1"/>
</dbReference>
<evidence type="ECO:0000256" key="6">
    <source>
        <dbReference type="ARBA" id="ARBA00022917"/>
    </source>
</evidence>
<dbReference type="GO" id="GO:0070681">
    <property type="term" value="P:glutaminyl-tRNAGln biosynthesis via transamidation"/>
    <property type="evidence" value="ECO:0007669"/>
    <property type="project" value="TreeGrafter"/>
</dbReference>
<comment type="function">
    <text evidence="7 10">Allows the formation of correctly charged Asn-tRNA(Asn) or Gln-tRNA(Gln) through the transamidation of misacylated Asp-tRNA(Asn) or Glu-tRNA(Gln) in organisms which lack either or both of asparaginyl-tRNA or glutaminyl-tRNA synthetases. The reaction takes place in the presence of glutamine and ATP through an activated phospho-Asp-tRNA(Asn) or phospho-Glu-tRNA(Gln).</text>
</comment>
<keyword evidence="12" id="KW-1185">Reference proteome</keyword>
<dbReference type="GO" id="GO:0016740">
    <property type="term" value="F:transferase activity"/>
    <property type="evidence" value="ECO:0007669"/>
    <property type="project" value="UniProtKB-KW"/>
</dbReference>
<dbReference type="PROSITE" id="PS01234">
    <property type="entry name" value="GATB"/>
    <property type="match status" value="1"/>
</dbReference>
<reference evidence="11 12" key="1">
    <citation type="submission" date="2018-06" db="EMBL/GenBank/DDBJ databases">
        <title>Lujinxingia sediminis gen. nov. sp. nov., a new facultative anaerobic member of the class Deltaproteobacteria, and proposal of Lujinxingaceae fam. nov.</title>
        <authorList>
            <person name="Guo L.-Y."/>
            <person name="Li C.-M."/>
            <person name="Wang S."/>
            <person name="Du Z.-J."/>
        </authorList>
    </citation>
    <scope>NUCLEOTIDE SEQUENCE [LARGE SCALE GENOMIC DNA]</scope>
    <source>
        <strain evidence="11 12">FA350</strain>
    </source>
</reference>
<comment type="catalytic activity">
    <reaction evidence="8 10">
        <text>L-aspartyl-tRNA(Asn) + L-glutamine + ATP + H2O = L-asparaginyl-tRNA(Asn) + L-glutamate + ADP + phosphate + 2 H(+)</text>
        <dbReference type="Rhea" id="RHEA:14513"/>
        <dbReference type="Rhea" id="RHEA-COMP:9674"/>
        <dbReference type="Rhea" id="RHEA-COMP:9677"/>
        <dbReference type="ChEBI" id="CHEBI:15377"/>
        <dbReference type="ChEBI" id="CHEBI:15378"/>
        <dbReference type="ChEBI" id="CHEBI:29985"/>
        <dbReference type="ChEBI" id="CHEBI:30616"/>
        <dbReference type="ChEBI" id="CHEBI:43474"/>
        <dbReference type="ChEBI" id="CHEBI:58359"/>
        <dbReference type="ChEBI" id="CHEBI:78515"/>
        <dbReference type="ChEBI" id="CHEBI:78516"/>
        <dbReference type="ChEBI" id="CHEBI:456216"/>
    </reaction>
</comment>
<dbReference type="SUPFAM" id="SSF55931">
    <property type="entry name" value="Glutamine synthetase/guanido kinase"/>
    <property type="match status" value="1"/>
</dbReference>
<evidence type="ECO:0000256" key="2">
    <source>
        <dbReference type="ARBA" id="ARBA00011123"/>
    </source>
</evidence>
<dbReference type="Pfam" id="PF02934">
    <property type="entry name" value="GatB_N"/>
    <property type="match status" value="1"/>
</dbReference>
<dbReference type="OrthoDB" id="9804078at2"/>
<dbReference type="Gene3D" id="1.10.10.410">
    <property type="match status" value="1"/>
</dbReference>
<evidence type="ECO:0000256" key="7">
    <source>
        <dbReference type="ARBA" id="ARBA00024799"/>
    </source>
</evidence>
<gene>
    <name evidence="10" type="primary">gatB</name>
    <name evidence="11" type="ORF">DN745_11010</name>
</gene>